<dbReference type="EMBL" id="LITU01000056">
    <property type="protein sequence ID" value="KOY16087.1"/>
    <property type="molecule type" value="Genomic_DNA"/>
</dbReference>
<reference evidence="1 2" key="1">
    <citation type="submission" date="2015-08" db="EMBL/GenBank/DDBJ databases">
        <title>Draft genome sequence of cellulolytic and xylanolytic Paenibacillus sp. A59, isolated from a decaying forest soil from Patagonia, Argentina.</title>
        <authorList>
            <person name="Ghio S."/>
            <person name="Caceres A.M."/>
            <person name="Talia P."/>
            <person name="Grasso D."/>
            <person name="Campos E."/>
        </authorList>
    </citation>
    <scope>NUCLEOTIDE SEQUENCE [LARGE SCALE GENOMIC DNA]</scope>
    <source>
        <strain evidence="1 2">A59</strain>
    </source>
</reference>
<dbReference type="OrthoDB" id="2638698at2"/>
<keyword evidence="2" id="KW-1185">Reference proteome</keyword>
<dbReference type="PATRIC" id="fig|1705561.3.peg.2469"/>
<accession>A0A0N0C4Q0</accession>
<dbReference type="RefSeq" id="WP_053781180.1">
    <property type="nucleotide sequence ID" value="NZ_LITU01000056.1"/>
</dbReference>
<comment type="caution">
    <text evidence="1">The sequence shown here is derived from an EMBL/GenBank/DDBJ whole genome shotgun (WGS) entry which is preliminary data.</text>
</comment>
<evidence type="ECO:0000313" key="1">
    <source>
        <dbReference type="EMBL" id="KOY16087.1"/>
    </source>
</evidence>
<dbReference type="AlphaFoldDB" id="A0A0N0C4Q0"/>
<sequence>MDQQTDKLTRKLLLNSNSRGVADEVVPMDGTLEDTEYAEVYTDGTFQSGSFWGISNTVHEHEWQGRVETHEMFRRSYE</sequence>
<organism evidence="1 2">
    <name type="scientific">Paenibacillus xylanivorans</name>
    <dbReference type="NCBI Taxonomy" id="1705561"/>
    <lineage>
        <taxon>Bacteria</taxon>
        <taxon>Bacillati</taxon>
        <taxon>Bacillota</taxon>
        <taxon>Bacilli</taxon>
        <taxon>Bacillales</taxon>
        <taxon>Paenibacillaceae</taxon>
        <taxon>Paenibacillus</taxon>
    </lineage>
</organism>
<name>A0A0N0C4Q0_9BACL</name>
<proteinExistence type="predicted"/>
<gene>
    <name evidence="1" type="ORF">AMS66_12830</name>
</gene>
<dbReference type="Proteomes" id="UP000037688">
    <property type="component" value="Unassembled WGS sequence"/>
</dbReference>
<protein>
    <submittedName>
        <fullName evidence="1">Uncharacterized protein</fullName>
    </submittedName>
</protein>
<evidence type="ECO:0000313" key="2">
    <source>
        <dbReference type="Proteomes" id="UP000037688"/>
    </source>
</evidence>